<dbReference type="AlphaFoldDB" id="A0A8X6SWZ5"/>
<keyword evidence="2" id="KW-1185">Reference proteome</keyword>
<protein>
    <submittedName>
        <fullName evidence="1">Uncharacterized protein</fullName>
    </submittedName>
</protein>
<proteinExistence type="predicted"/>
<evidence type="ECO:0000313" key="2">
    <source>
        <dbReference type="Proteomes" id="UP000887159"/>
    </source>
</evidence>
<reference evidence="1" key="1">
    <citation type="submission" date="2020-08" db="EMBL/GenBank/DDBJ databases">
        <title>Multicomponent nature underlies the extraordinary mechanical properties of spider dragline silk.</title>
        <authorList>
            <person name="Kono N."/>
            <person name="Nakamura H."/>
            <person name="Mori M."/>
            <person name="Yoshida Y."/>
            <person name="Ohtoshi R."/>
            <person name="Malay A.D."/>
            <person name="Moran D.A.P."/>
            <person name="Tomita M."/>
            <person name="Numata K."/>
            <person name="Arakawa K."/>
        </authorList>
    </citation>
    <scope>NUCLEOTIDE SEQUENCE</scope>
</reference>
<dbReference type="EMBL" id="BMAU01021358">
    <property type="protein sequence ID" value="GFY21539.1"/>
    <property type="molecule type" value="Genomic_DNA"/>
</dbReference>
<dbReference type="Proteomes" id="UP000887159">
    <property type="component" value="Unassembled WGS sequence"/>
</dbReference>
<sequence>MDPQMMDYAKMMEQAKMMDDDEFALRMSAIKADGICRIGGQEVDMLDLVNRMNSRRKQPEPKRIAV</sequence>
<organism evidence="1 2">
    <name type="scientific">Trichonephila clavipes</name>
    <name type="common">Golden silk orbweaver</name>
    <name type="synonym">Nephila clavipes</name>
    <dbReference type="NCBI Taxonomy" id="2585209"/>
    <lineage>
        <taxon>Eukaryota</taxon>
        <taxon>Metazoa</taxon>
        <taxon>Ecdysozoa</taxon>
        <taxon>Arthropoda</taxon>
        <taxon>Chelicerata</taxon>
        <taxon>Arachnida</taxon>
        <taxon>Araneae</taxon>
        <taxon>Araneomorphae</taxon>
        <taxon>Entelegynae</taxon>
        <taxon>Araneoidea</taxon>
        <taxon>Nephilidae</taxon>
        <taxon>Trichonephila</taxon>
    </lineage>
</organism>
<accession>A0A8X6SWZ5</accession>
<gene>
    <name evidence="1" type="ORF">TNCV_1166871</name>
</gene>
<evidence type="ECO:0000313" key="1">
    <source>
        <dbReference type="EMBL" id="GFY21539.1"/>
    </source>
</evidence>
<comment type="caution">
    <text evidence="1">The sequence shown here is derived from an EMBL/GenBank/DDBJ whole genome shotgun (WGS) entry which is preliminary data.</text>
</comment>
<name>A0A8X6SWZ5_TRICX</name>